<dbReference type="Pfam" id="PF00202">
    <property type="entry name" value="Aminotran_3"/>
    <property type="match status" value="1"/>
</dbReference>
<dbReference type="Proteomes" id="UP000037530">
    <property type="component" value="Unassembled WGS sequence"/>
</dbReference>
<comment type="cofactor">
    <cofactor evidence="1">
        <name>pyridoxal 5'-phosphate</name>
        <dbReference type="ChEBI" id="CHEBI:597326"/>
    </cofactor>
</comment>
<evidence type="ECO:0008006" key="9">
    <source>
        <dbReference type="Google" id="ProtNLM"/>
    </source>
</evidence>
<dbReference type="Gene3D" id="3.40.640.10">
    <property type="entry name" value="Type I PLP-dependent aspartate aminotransferase-like (Major domain)"/>
    <property type="match status" value="1"/>
</dbReference>
<dbReference type="FunFam" id="3.40.640.10:FF:000014">
    <property type="entry name" value="Adenosylmethionine-8-amino-7-oxononanoate aminotransferase, probable"/>
    <property type="match status" value="1"/>
</dbReference>
<dbReference type="InterPro" id="IPR015421">
    <property type="entry name" value="PyrdxlP-dep_Trfase_major"/>
</dbReference>
<dbReference type="PATRIC" id="fig|171383.3.peg.115"/>
<evidence type="ECO:0000313" key="7">
    <source>
        <dbReference type="EMBL" id="KOO08892.1"/>
    </source>
</evidence>
<evidence type="ECO:0000256" key="4">
    <source>
        <dbReference type="ARBA" id="ARBA00022679"/>
    </source>
</evidence>
<dbReference type="InterPro" id="IPR005814">
    <property type="entry name" value="Aminotrans_3"/>
</dbReference>
<dbReference type="AlphaFoldDB" id="A0A0M0I452"/>
<dbReference type="InterPro" id="IPR015422">
    <property type="entry name" value="PyrdxlP-dep_Trfase_small"/>
</dbReference>
<keyword evidence="8" id="KW-1185">Reference proteome</keyword>
<dbReference type="OrthoDB" id="9801052at2"/>
<evidence type="ECO:0000313" key="8">
    <source>
        <dbReference type="Proteomes" id="UP000037530"/>
    </source>
</evidence>
<organism evidence="7 8">
    <name type="scientific">Vibrio hepatarius</name>
    <dbReference type="NCBI Taxonomy" id="171383"/>
    <lineage>
        <taxon>Bacteria</taxon>
        <taxon>Pseudomonadati</taxon>
        <taxon>Pseudomonadota</taxon>
        <taxon>Gammaproteobacteria</taxon>
        <taxon>Vibrionales</taxon>
        <taxon>Vibrionaceae</taxon>
        <taxon>Vibrio</taxon>
        <taxon>Vibrio oreintalis group</taxon>
    </lineage>
</organism>
<dbReference type="InterPro" id="IPR049704">
    <property type="entry name" value="Aminotrans_3_PPA_site"/>
</dbReference>
<accession>A0A0M0I452</accession>
<dbReference type="GO" id="GO:0005829">
    <property type="term" value="C:cytosol"/>
    <property type="evidence" value="ECO:0007669"/>
    <property type="project" value="TreeGrafter"/>
</dbReference>
<evidence type="ECO:0000256" key="5">
    <source>
        <dbReference type="ARBA" id="ARBA00022898"/>
    </source>
</evidence>
<comment type="caution">
    <text evidence="7">The sequence shown here is derived from an EMBL/GenBank/DDBJ whole genome shotgun (WGS) entry which is preliminary data.</text>
</comment>
<dbReference type="InterPro" id="IPR015424">
    <property type="entry name" value="PyrdxlP-dep_Trfase"/>
</dbReference>
<dbReference type="GO" id="GO:0030170">
    <property type="term" value="F:pyridoxal phosphate binding"/>
    <property type="evidence" value="ECO:0007669"/>
    <property type="project" value="InterPro"/>
</dbReference>
<comment type="similarity">
    <text evidence="2 6">Belongs to the class-III pyridoxal-phosphate-dependent aminotransferase family.</text>
</comment>
<keyword evidence="3" id="KW-0032">Aminotransferase</keyword>
<reference evidence="8" key="1">
    <citation type="submission" date="2015-08" db="EMBL/GenBank/DDBJ databases">
        <title>Vibrio galatheae sp. nov., a novel member of the Vibrionaceae family isolated from the Solomon Islands.</title>
        <authorList>
            <person name="Giubergia S."/>
            <person name="Machado H."/>
            <person name="Mateiu R.V."/>
            <person name="Gram L."/>
        </authorList>
    </citation>
    <scope>NUCLEOTIDE SEQUENCE [LARGE SCALE GENOMIC DNA]</scope>
    <source>
        <strain evidence="8">DSM 19134</strain>
    </source>
</reference>
<protein>
    <recommendedName>
        <fullName evidence="9">Aminotransferase</fullName>
    </recommendedName>
</protein>
<dbReference type="PANTHER" id="PTHR43094:SF1">
    <property type="entry name" value="AMINOTRANSFERASE CLASS-III"/>
    <property type="match status" value="1"/>
</dbReference>
<dbReference type="Gene3D" id="3.90.1150.10">
    <property type="entry name" value="Aspartate Aminotransferase, domain 1"/>
    <property type="match status" value="1"/>
</dbReference>
<dbReference type="NCBIfam" id="NF005684">
    <property type="entry name" value="PRK07482.1"/>
    <property type="match status" value="1"/>
</dbReference>
<dbReference type="SUPFAM" id="SSF53383">
    <property type="entry name" value="PLP-dependent transferases"/>
    <property type="match status" value="1"/>
</dbReference>
<proteinExistence type="inferred from homology"/>
<gene>
    <name evidence="7" type="ORF">AKJ31_00560</name>
</gene>
<dbReference type="NCBIfam" id="NF004767">
    <property type="entry name" value="PRK06105.1"/>
    <property type="match status" value="1"/>
</dbReference>
<dbReference type="CDD" id="cd00610">
    <property type="entry name" value="OAT_like"/>
    <property type="match status" value="1"/>
</dbReference>
<dbReference type="PIRSF" id="PIRSF000521">
    <property type="entry name" value="Transaminase_4ab_Lys_Orn"/>
    <property type="match status" value="1"/>
</dbReference>
<name>A0A0M0I452_9VIBR</name>
<evidence type="ECO:0000256" key="1">
    <source>
        <dbReference type="ARBA" id="ARBA00001933"/>
    </source>
</evidence>
<dbReference type="PANTHER" id="PTHR43094">
    <property type="entry name" value="AMINOTRANSFERASE"/>
    <property type="match status" value="1"/>
</dbReference>
<evidence type="ECO:0000256" key="6">
    <source>
        <dbReference type="RuleBase" id="RU003560"/>
    </source>
</evidence>
<dbReference type="STRING" id="171383.AKJ31_00560"/>
<evidence type="ECO:0000256" key="2">
    <source>
        <dbReference type="ARBA" id="ARBA00008954"/>
    </source>
</evidence>
<keyword evidence="4" id="KW-0808">Transferase</keyword>
<dbReference type="RefSeq" id="WP_053407144.1">
    <property type="nucleotide sequence ID" value="NZ_DAIPHI010000005.1"/>
</dbReference>
<dbReference type="EMBL" id="LHPI01000001">
    <property type="protein sequence ID" value="KOO08892.1"/>
    <property type="molecule type" value="Genomic_DNA"/>
</dbReference>
<dbReference type="GO" id="GO:0008483">
    <property type="term" value="F:transaminase activity"/>
    <property type="evidence" value="ECO:0007669"/>
    <property type="project" value="UniProtKB-KW"/>
</dbReference>
<dbReference type="PROSITE" id="PS00600">
    <property type="entry name" value="AA_TRANSFER_CLASS_3"/>
    <property type="match status" value="1"/>
</dbReference>
<evidence type="ECO:0000256" key="3">
    <source>
        <dbReference type="ARBA" id="ARBA00022576"/>
    </source>
</evidence>
<keyword evidence="5 6" id="KW-0663">Pyridoxal phosphate</keyword>
<sequence>MSNKTQQLLEIDRQRVFHASTHLKQYAAGELSGRIISSGSGIRITDSEGIELIDGFAGLYCVNIGYGRTEMADAIYDQAKELAYYHTYVGHTNEALVKLSDRIIKMAPQGMSKVYYGMSGSDANETQLKLVWYYNNARGLPEKKKIISRDRGYHGSSIASGSMTGLPLFHAHFDLPLERIKHTMAPYYYRREDESMSELEFSQYCADQLEAMILAEGPETVAAMIAEPVLGTGGIVPPPEGYWQAIRKVLDKYDVLLIADEVVCGFGRLGSDFGSLHYDMKPDLITVAKGLTSAYQPLSGVIVGERVWSVLEDGTDQWGAIGHGYTYSGHPMGAAAANCNLDIIEREGLVQNAADVGAYLQQRMAETFKDHPLVGDTRGVGLLHALEFSSDKLRREHFDVNLKVGPQIAAACLEQGLIARAMPHGDILGFAPPLIANRNDIDTIVDKAHQAVNKVMDNLVTSKQWQPK</sequence>